<dbReference type="SMART" id="SM00014">
    <property type="entry name" value="acidPPc"/>
    <property type="match status" value="1"/>
</dbReference>
<keyword evidence="1" id="KW-0812">Transmembrane</keyword>
<dbReference type="InterPro" id="IPR000326">
    <property type="entry name" value="PAP2/HPO"/>
</dbReference>
<feature type="transmembrane region" description="Helical" evidence="1">
    <location>
        <begin position="87"/>
        <end position="107"/>
    </location>
</feature>
<comment type="caution">
    <text evidence="3">The sequence shown here is derived from an EMBL/GenBank/DDBJ whole genome shotgun (WGS) entry which is preliminary data.</text>
</comment>
<name>A0A2H0KQ09_9BACT</name>
<evidence type="ECO:0000313" key="3">
    <source>
        <dbReference type="EMBL" id="PIQ72613.1"/>
    </source>
</evidence>
<keyword evidence="1" id="KW-0472">Membrane</keyword>
<proteinExistence type="predicted"/>
<dbReference type="PANTHER" id="PTHR14969:SF13">
    <property type="entry name" value="AT30094P"/>
    <property type="match status" value="1"/>
</dbReference>
<dbReference type="EMBL" id="PCVL01000025">
    <property type="protein sequence ID" value="PIQ72613.1"/>
    <property type="molecule type" value="Genomic_DNA"/>
</dbReference>
<feature type="transmembrane region" description="Helical" evidence="1">
    <location>
        <begin position="57"/>
        <end position="80"/>
    </location>
</feature>
<dbReference type="InterPro" id="IPR036938">
    <property type="entry name" value="PAP2/HPO_sf"/>
</dbReference>
<feature type="transmembrane region" description="Helical" evidence="1">
    <location>
        <begin position="136"/>
        <end position="154"/>
    </location>
</feature>
<evidence type="ECO:0000256" key="1">
    <source>
        <dbReference type="SAM" id="Phobius"/>
    </source>
</evidence>
<feature type="transmembrane region" description="Helical" evidence="1">
    <location>
        <begin position="166"/>
        <end position="184"/>
    </location>
</feature>
<accession>A0A2H0KQ09</accession>
<gene>
    <name evidence="3" type="ORF">COV86_02075</name>
</gene>
<sequence>MTRVTMKKKLVWTAVSFLFLIGFIVFTFLVKEDVFNRIDFDITVRLQDNLPIKYDSFLSSFSLVGSFEILAGLILLIALLRKKIISLLVFIPFAGAHVAEIIGKAFVHHPGPPFMFFRYNLDFLFPSSYVQTGSSYPSGHSLRTLFVSVIFFYLIIKSKLKMPSKIFFITLLVAFNGVMLMSRVSLGEHWTSDVVGGAILGTSAAFFSFLFL</sequence>
<reference evidence="3 4" key="1">
    <citation type="submission" date="2017-09" db="EMBL/GenBank/DDBJ databases">
        <title>Depth-based differentiation of microbial function through sediment-hosted aquifers and enrichment of novel symbionts in the deep terrestrial subsurface.</title>
        <authorList>
            <person name="Probst A.J."/>
            <person name="Ladd B."/>
            <person name="Jarett J.K."/>
            <person name="Geller-Mcgrath D.E."/>
            <person name="Sieber C.M."/>
            <person name="Emerson J.B."/>
            <person name="Anantharaman K."/>
            <person name="Thomas B.C."/>
            <person name="Malmstrom R."/>
            <person name="Stieglmeier M."/>
            <person name="Klingl A."/>
            <person name="Woyke T."/>
            <person name="Ryan C.M."/>
            <person name="Banfield J.F."/>
        </authorList>
    </citation>
    <scope>NUCLEOTIDE SEQUENCE [LARGE SCALE GENOMIC DNA]</scope>
    <source>
        <strain evidence="3">CG11_big_fil_rev_8_21_14_0_20_35_14</strain>
    </source>
</reference>
<feature type="domain" description="Phosphatidic acid phosphatase type 2/haloperoxidase" evidence="2">
    <location>
        <begin position="85"/>
        <end position="209"/>
    </location>
</feature>
<dbReference type="SUPFAM" id="SSF48317">
    <property type="entry name" value="Acid phosphatase/Vanadium-dependent haloperoxidase"/>
    <property type="match status" value="1"/>
</dbReference>
<dbReference type="Proteomes" id="UP000229570">
    <property type="component" value="Unassembled WGS sequence"/>
</dbReference>
<protein>
    <recommendedName>
        <fullName evidence="2">Phosphatidic acid phosphatase type 2/haloperoxidase domain-containing protein</fullName>
    </recommendedName>
</protein>
<feature type="transmembrane region" description="Helical" evidence="1">
    <location>
        <begin position="12"/>
        <end position="30"/>
    </location>
</feature>
<evidence type="ECO:0000313" key="4">
    <source>
        <dbReference type="Proteomes" id="UP000229570"/>
    </source>
</evidence>
<evidence type="ECO:0000259" key="2">
    <source>
        <dbReference type="SMART" id="SM00014"/>
    </source>
</evidence>
<keyword evidence="1" id="KW-1133">Transmembrane helix</keyword>
<dbReference type="Pfam" id="PF01569">
    <property type="entry name" value="PAP2"/>
    <property type="match status" value="1"/>
</dbReference>
<dbReference type="PANTHER" id="PTHR14969">
    <property type="entry name" value="SPHINGOSINE-1-PHOSPHATE PHOSPHOHYDROLASE"/>
    <property type="match status" value="1"/>
</dbReference>
<dbReference type="Gene3D" id="1.20.144.10">
    <property type="entry name" value="Phosphatidic acid phosphatase type 2/haloperoxidase"/>
    <property type="match status" value="1"/>
</dbReference>
<organism evidence="3 4">
    <name type="scientific">Candidatus Roizmanbacteria bacterium CG11_big_fil_rev_8_21_14_0_20_35_14</name>
    <dbReference type="NCBI Taxonomy" id="1974855"/>
    <lineage>
        <taxon>Bacteria</taxon>
        <taxon>Candidatus Roizmaniibacteriota</taxon>
    </lineage>
</organism>
<dbReference type="AlphaFoldDB" id="A0A2H0KQ09"/>
<feature type="transmembrane region" description="Helical" evidence="1">
    <location>
        <begin position="190"/>
        <end position="211"/>
    </location>
</feature>